<comment type="caution">
    <text evidence="5">The sequence shown here is derived from an EMBL/GenBank/DDBJ whole genome shotgun (WGS) entry which is preliminary data.</text>
</comment>
<evidence type="ECO:0000256" key="3">
    <source>
        <dbReference type="ARBA" id="ARBA00022840"/>
    </source>
</evidence>
<proteinExistence type="predicted"/>
<gene>
    <name evidence="5" type="ORF">EXD82_04915</name>
</gene>
<keyword evidence="1" id="KW-0813">Transport</keyword>
<keyword evidence="3 5" id="KW-0067">ATP-binding</keyword>
<evidence type="ECO:0000313" key="5">
    <source>
        <dbReference type="EMBL" id="TQQ84746.1"/>
    </source>
</evidence>
<evidence type="ECO:0000313" key="6">
    <source>
        <dbReference type="Proteomes" id="UP000317863"/>
    </source>
</evidence>
<evidence type="ECO:0000256" key="2">
    <source>
        <dbReference type="ARBA" id="ARBA00022741"/>
    </source>
</evidence>
<dbReference type="OrthoDB" id="9804819at2"/>
<dbReference type="AlphaFoldDB" id="A0A544QVQ0"/>
<dbReference type="InterPro" id="IPR027417">
    <property type="entry name" value="P-loop_NTPase"/>
</dbReference>
<dbReference type="InterPro" id="IPR051782">
    <property type="entry name" value="ABC_Transporter_VariousFunc"/>
</dbReference>
<sequence>MIELKNVSKSFKRINKFGYKKFNVLDDINIEIETGKITAILGINGAGKTSILKTMAGLLKPDMGIVLVDGKKISKDTYNILSFIPDIDSYFSGMSIKETFEFMDFFYKNWDMKRAYEMIDIFGLDKNYIMNNLSKGNMARIKLIIGFSQGAKYLLLDEPFSGIDFLKREEFVGMIPKYMDENQAIVITTHEISEIENIVDDVFFVDDGKVVLKINAEELRELENISILDKMREVYSNE</sequence>
<dbReference type="Proteomes" id="UP000317863">
    <property type="component" value="Unassembled WGS sequence"/>
</dbReference>
<dbReference type="RefSeq" id="WP_142535801.1">
    <property type="nucleotide sequence ID" value="NZ_SGJB01000007.1"/>
</dbReference>
<dbReference type="GO" id="GO:0005524">
    <property type="term" value="F:ATP binding"/>
    <property type="evidence" value="ECO:0007669"/>
    <property type="project" value="UniProtKB-KW"/>
</dbReference>
<dbReference type="SMART" id="SM00382">
    <property type="entry name" value="AAA"/>
    <property type="match status" value="1"/>
</dbReference>
<dbReference type="PANTHER" id="PTHR42939">
    <property type="entry name" value="ABC TRANSPORTER ATP-BINDING PROTEIN ALBC-RELATED"/>
    <property type="match status" value="1"/>
</dbReference>
<name>A0A544QVQ0_9FIRM</name>
<keyword evidence="6" id="KW-1185">Reference proteome</keyword>
<reference evidence="5 6" key="1">
    <citation type="submission" date="2019-02" db="EMBL/GenBank/DDBJ databases">
        <title>Peptostreptococcaceae bacterium ZHW00191 nov., a new bacterium isolated from the human gut.</title>
        <authorList>
            <person name="Zhou H.-W."/>
            <person name="Chen X.-J."/>
        </authorList>
    </citation>
    <scope>NUCLEOTIDE SEQUENCE [LARGE SCALE GENOMIC DNA]</scope>
    <source>
        <strain evidence="5 6">ZHW00191</strain>
    </source>
</reference>
<dbReference type="EMBL" id="SGJB01000007">
    <property type="protein sequence ID" value="TQQ84746.1"/>
    <property type="molecule type" value="Genomic_DNA"/>
</dbReference>
<feature type="domain" description="ABC transporter" evidence="4">
    <location>
        <begin position="2"/>
        <end position="232"/>
    </location>
</feature>
<accession>A0A544QVQ0</accession>
<dbReference type="CDD" id="cd03230">
    <property type="entry name" value="ABC_DR_subfamily_A"/>
    <property type="match status" value="1"/>
</dbReference>
<evidence type="ECO:0000259" key="4">
    <source>
        <dbReference type="PROSITE" id="PS50893"/>
    </source>
</evidence>
<dbReference type="PROSITE" id="PS50893">
    <property type="entry name" value="ABC_TRANSPORTER_2"/>
    <property type="match status" value="1"/>
</dbReference>
<evidence type="ECO:0000256" key="1">
    <source>
        <dbReference type="ARBA" id="ARBA00022448"/>
    </source>
</evidence>
<dbReference type="PANTHER" id="PTHR42939:SF1">
    <property type="entry name" value="ABC TRANSPORTER ATP-BINDING PROTEIN ALBC-RELATED"/>
    <property type="match status" value="1"/>
</dbReference>
<organism evidence="5 6">
    <name type="scientific">Peptacetobacter hominis</name>
    <dbReference type="NCBI Taxonomy" id="2743610"/>
    <lineage>
        <taxon>Bacteria</taxon>
        <taxon>Bacillati</taxon>
        <taxon>Bacillota</taxon>
        <taxon>Clostridia</taxon>
        <taxon>Peptostreptococcales</taxon>
        <taxon>Peptostreptococcaceae</taxon>
        <taxon>Peptacetobacter</taxon>
    </lineage>
</organism>
<keyword evidence="2" id="KW-0547">Nucleotide-binding</keyword>
<dbReference type="Pfam" id="PF00005">
    <property type="entry name" value="ABC_tran"/>
    <property type="match status" value="1"/>
</dbReference>
<dbReference type="SUPFAM" id="SSF52540">
    <property type="entry name" value="P-loop containing nucleoside triphosphate hydrolases"/>
    <property type="match status" value="1"/>
</dbReference>
<dbReference type="InterPro" id="IPR003439">
    <property type="entry name" value="ABC_transporter-like_ATP-bd"/>
</dbReference>
<dbReference type="InterPro" id="IPR017871">
    <property type="entry name" value="ABC_transporter-like_CS"/>
</dbReference>
<protein>
    <submittedName>
        <fullName evidence="5">ABC transporter ATP-binding protein</fullName>
    </submittedName>
</protein>
<dbReference type="Gene3D" id="3.40.50.300">
    <property type="entry name" value="P-loop containing nucleotide triphosphate hydrolases"/>
    <property type="match status" value="1"/>
</dbReference>
<dbReference type="PROSITE" id="PS00211">
    <property type="entry name" value="ABC_TRANSPORTER_1"/>
    <property type="match status" value="1"/>
</dbReference>
<dbReference type="InterPro" id="IPR003593">
    <property type="entry name" value="AAA+_ATPase"/>
</dbReference>
<dbReference type="GO" id="GO:0016887">
    <property type="term" value="F:ATP hydrolysis activity"/>
    <property type="evidence" value="ECO:0007669"/>
    <property type="project" value="InterPro"/>
</dbReference>